<keyword evidence="5" id="KW-1185">Reference proteome</keyword>
<evidence type="ECO:0000313" key="2">
    <source>
        <dbReference type="EMBL" id="BCX30060.1"/>
    </source>
</evidence>
<dbReference type="EMBL" id="AP024685">
    <property type="protein sequence ID" value="BCX30060.1"/>
    <property type="molecule type" value="Genomic_DNA"/>
</dbReference>
<proteinExistence type="predicted"/>
<sequence length="108" mass="12775">MEFKQATVSGLSQQLVKQYHRFFELTPEATAFVEQPQMQPAQIQLFMTQAFERHYHVAVQFNVNDHLEQVTGRLVKQLSANKYLLKESRSNLYKIVLCNQIRYIQKKN</sequence>
<reference evidence="1 4" key="1">
    <citation type="submission" date="2017-07" db="EMBL/GenBank/DDBJ databases">
        <title>Lactobacillus curvatus MRS6 whole genome.</title>
        <authorList>
            <person name="Jans C."/>
            <person name="Lagler S."/>
            <person name="Lacroix C."/>
            <person name="Meile L."/>
            <person name="Stevens M.J.A."/>
        </authorList>
    </citation>
    <scope>NUCLEOTIDE SEQUENCE [LARGE SCALE GENOMIC DNA]</scope>
    <source>
        <strain evidence="1 4">MRS6</strain>
    </source>
</reference>
<dbReference type="KEGG" id="lcv:FBA2_03510"/>
<organism evidence="3 6">
    <name type="scientific">Latilactobacillus curvatus</name>
    <name type="common">Lactobacillus curvatus</name>
    <dbReference type="NCBI Taxonomy" id="28038"/>
    <lineage>
        <taxon>Bacteria</taxon>
        <taxon>Bacillati</taxon>
        <taxon>Bacillota</taxon>
        <taxon>Bacilli</taxon>
        <taxon>Lactobacillales</taxon>
        <taxon>Lactobacillaceae</taxon>
        <taxon>Latilactobacillus</taxon>
    </lineage>
</organism>
<dbReference type="EMBL" id="CP022474">
    <property type="protein sequence ID" value="ASN60414.1"/>
    <property type="molecule type" value="Genomic_DNA"/>
</dbReference>
<dbReference type="Proteomes" id="UP000825100">
    <property type="component" value="Chromosome"/>
</dbReference>
<evidence type="ECO:0000313" key="6">
    <source>
        <dbReference type="Proteomes" id="UP001215533"/>
    </source>
</evidence>
<accession>A0A0B2XQ62</accession>
<dbReference type="RefSeq" id="WP_004265483.1">
    <property type="nucleotide sequence ID" value="NZ_AP024685.1"/>
</dbReference>
<evidence type="ECO:0000313" key="4">
    <source>
        <dbReference type="Proteomes" id="UP000199749"/>
    </source>
</evidence>
<gene>
    <name evidence="1" type="ORF">CG419_07035</name>
    <name evidence="2" type="ORF">LTWDN19_06270</name>
    <name evidence="3" type="ORF">PSR33_02300</name>
</gene>
<evidence type="ECO:0000313" key="5">
    <source>
        <dbReference type="Proteomes" id="UP000825100"/>
    </source>
</evidence>
<reference evidence="3" key="3">
    <citation type="submission" date="2023-02" db="EMBL/GenBank/DDBJ databases">
        <title>Complete genome sequence of Lactobacillus curvatus CACC879 isolated from Pig feces.</title>
        <authorList>
            <person name="Park S."/>
            <person name="Park M.A."/>
            <person name="Kim D.-H."/>
            <person name="Kim Y."/>
        </authorList>
    </citation>
    <scope>NUCLEOTIDE SEQUENCE</scope>
    <source>
        <strain evidence="3">CACC879</strain>
    </source>
</reference>
<name>A0A0B2XQ62_LATCU</name>
<protein>
    <submittedName>
        <fullName evidence="3">Uncharacterized protein</fullName>
    </submittedName>
</protein>
<dbReference type="Proteomes" id="UP001215533">
    <property type="component" value="Chromosome"/>
</dbReference>
<dbReference type="EMBL" id="CP117683">
    <property type="protein sequence ID" value="WDC92403.1"/>
    <property type="molecule type" value="Genomic_DNA"/>
</dbReference>
<evidence type="ECO:0000313" key="3">
    <source>
        <dbReference type="EMBL" id="WDC92403.1"/>
    </source>
</evidence>
<dbReference type="Proteomes" id="UP000199749">
    <property type="component" value="Chromosome"/>
</dbReference>
<evidence type="ECO:0000313" key="1">
    <source>
        <dbReference type="EMBL" id="ASN60414.1"/>
    </source>
</evidence>
<dbReference type="GeneID" id="49610043"/>
<reference evidence="2 5" key="2">
    <citation type="submission" date="2021-05" db="EMBL/GenBank/DDBJ databases">
        <title>Complete Genome Sequence of Latilactobacillus sp. Strain WDN19, a High D-Aspartate-producing Lactic Acid Bacterium Isolated from a Japanese Pickle.</title>
        <authorList>
            <person name="Kajitani K."/>
            <person name="Takahashi S."/>
        </authorList>
    </citation>
    <scope>NUCLEOTIDE SEQUENCE [LARGE SCALE GENOMIC DNA]</scope>
    <source>
        <strain evidence="2 5">WDN19</strain>
    </source>
</reference>
<dbReference type="AlphaFoldDB" id="A0A0B2XQ62"/>